<comment type="caution">
    <text evidence="2">The sequence shown here is derived from an EMBL/GenBank/DDBJ whole genome shotgun (WGS) entry which is preliminary data.</text>
</comment>
<keyword evidence="3" id="KW-1185">Reference proteome</keyword>
<name>A0A2P5E356_PARAD</name>
<dbReference type="Proteomes" id="UP000237105">
    <property type="component" value="Unassembled WGS sequence"/>
</dbReference>
<evidence type="ECO:0000313" key="2">
    <source>
        <dbReference type="EMBL" id="PON79950.1"/>
    </source>
</evidence>
<dbReference type="AlphaFoldDB" id="A0A2P5E356"/>
<sequence length="120" mass="13652">MYHKLEGAVNMPFCTNLFVYVFLTVFWWLLKEAIHYLVLAVDGGLIFCFARCSGYCFTGGVSSVHFLIGNKLHLERRYSIRILEGFRRLPQNGIVVNVDPTHRVICGLLNVDSLVRTLGT</sequence>
<dbReference type="EMBL" id="JXTB01000002">
    <property type="protein sequence ID" value="PON79950.1"/>
    <property type="molecule type" value="Genomic_DNA"/>
</dbReference>
<evidence type="ECO:0000313" key="3">
    <source>
        <dbReference type="Proteomes" id="UP000237105"/>
    </source>
</evidence>
<protein>
    <submittedName>
        <fullName evidence="2">Uncharacterized protein</fullName>
    </submittedName>
</protein>
<keyword evidence="1" id="KW-1133">Transmembrane helix</keyword>
<feature type="transmembrane region" description="Helical" evidence="1">
    <location>
        <begin position="36"/>
        <end position="68"/>
    </location>
</feature>
<feature type="transmembrane region" description="Helical" evidence="1">
    <location>
        <begin position="12"/>
        <end position="30"/>
    </location>
</feature>
<keyword evidence="1" id="KW-0812">Transmembrane</keyword>
<organism evidence="2 3">
    <name type="scientific">Parasponia andersonii</name>
    <name type="common">Sponia andersonii</name>
    <dbReference type="NCBI Taxonomy" id="3476"/>
    <lineage>
        <taxon>Eukaryota</taxon>
        <taxon>Viridiplantae</taxon>
        <taxon>Streptophyta</taxon>
        <taxon>Embryophyta</taxon>
        <taxon>Tracheophyta</taxon>
        <taxon>Spermatophyta</taxon>
        <taxon>Magnoliopsida</taxon>
        <taxon>eudicotyledons</taxon>
        <taxon>Gunneridae</taxon>
        <taxon>Pentapetalae</taxon>
        <taxon>rosids</taxon>
        <taxon>fabids</taxon>
        <taxon>Rosales</taxon>
        <taxon>Cannabaceae</taxon>
        <taxon>Parasponia</taxon>
    </lineage>
</organism>
<proteinExistence type="predicted"/>
<evidence type="ECO:0000256" key="1">
    <source>
        <dbReference type="SAM" id="Phobius"/>
    </source>
</evidence>
<keyword evidence="1" id="KW-0472">Membrane</keyword>
<accession>A0A2P5E356</accession>
<reference evidence="3" key="1">
    <citation type="submission" date="2016-06" db="EMBL/GenBank/DDBJ databases">
        <title>Parallel loss of symbiosis genes in relatives of nitrogen-fixing non-legume Parasponia.</title>
        <authorList>
            <person name="Van Velzen R."/>
            <person name="Holmer R."/>
            <person name="Bu F."/>
            <person name="Rutten L."/>
            <person name="Van Zeijl A."/>
            <person name="Liu W."/>
            <person name="Santuari L."/>
            <person name="Cao Q."/>
            <person name="Sharma T."/>
            <person name="Shen D."/>
            <person name="Roswanjaya Y."/>
            <person name="Wardhani T."/>
            <person name="Kalhor M.S."/>
            <person name="Jansen J."/>
            <person name="Van den Hoogen J."/>
            <person name="Gungor B."/>
            <person name="Hartog M."/>
            <person name="Hontelez J."/>
            <person name="Verver J."/>
            <person name="Yang W.-C."/>
            <person name="Schijlen E."/>
            <person name="Repin R."/>
            <person name="Schilthuizen M."/>
            <person name="Schranz E."/>
            <person name="Heidstra R."/>
            <person name="Miyata K."/>
            <person name="Fedorova E."/>
            <person name="Kohlen W."/>
            <person name="Bisseling T."/>
            <person name="Smit S."/>
            <person name="Geurts R."/>
        </authorList>
    </citation>
    <scope>NUCLEOTIDE SEQUENCE [LARGE SCALE GENOMIC DNA]</scope>
    <source>
        <strain evidence="3">cv. WU1-14</strain>
    </source>
</reference>
<gene>
    <name evidence="2" type="ORF">PanWU01x14_004000</name>
</gene>